<dbReference type="SUPFAM" id="SSF48498">
    <property type="entry name" value="Tetracyclin repressor-like, C-terminal domain"/>
    <property type="match status" value="1"/>
</dbReference>
<dbReference type="InterPro" id="IPR003012">
    <property type="entry name" value="Tet_transcr_reg_TetR"/>
</dbReference>
<dbReference type="PANTHER" id="PTHR30055">
    <property type="entry name" value="HTH-TYPE TRANSCRIPTIONAL REGULATOR RUTR"/>
    <property type="match status" value="1"/>
</dbReference>
<keyword evidence="3 5" id="KW-0238">DNA-binding</keyword>
<dbReference type="PRINTS" id="PR00455">
    <property type="entry name" value="HTHTETR"/>
</dbReference>
<dbReference type="PANTHER" id="PTHR30055:SF151">
    <property type="entry name" value="TRANSCRIPTIONAL REGULATORY PROTEIN"/>
    <property type="match status" value="1"/>
</dbReference>
<dbReference type="PRINTS" id="PR00400">
    <property type="entry name" value="TETREPRESSOR"/>
</dbReference>
<dbReference type="Gene3D" id="1.10.10.60">
    <property type="entry name" value="Homeodomain-like"/>
    <property type="match status" value="1"/>
</dbReference>
<name>A0ABP7G6G1_9ACTN</name>
<dbReference type="InterPro" id="IPR036271">
    <property type="entry name" value="Tet_transcr_reg_TetR-rel_C_sf"/>
</dbReference>
<dbReference type="Pfam" id="PF00440">
    <property type="entry name" value="TetR_N"/>
    <property type="match status" value="1"/>
</dbReference>
<dbReference type="InterPro" id="IPR001647">
    <property type="entry name" value="HTH_TetR"/>
</dbReference>
<dbReference type="EMBL" id="BAABEP010000074">
    <property type="protein sequence ID" value="GAA3757613.1"/>
    <property type="molecule type" value="Genomic_DNA"/>
</dbReference>
<reference evidence="8" key="1">
    <citation type="journal article" date="2019" name="Int. J. Syst. Evol. Microbiol.">
        <title>The Global Catalogue of Microorganisms (GCM) 10K type strain sequencing project: providing services to taxonomists for standard genome sequencing and annotation.</title>
        <authorList>
            <consortium name="The Broad Institute Genomics Platform"/>
            <consortium name="The Broad Institute Genome Sequencing Center for Infectious Disease"/>
            <person name="Wu L."/>
            <person name="Ma J."/>
        </authorList>
    </citation>
    <scope>NUCLEOTIDE SEQUENCE [LARGE SCALE GENOMIC DNA]</scope>
    <source>
        <strain evidence="8">JCM 30846</strain>
    </source>
</reference>
<dbReference type="SUPFAM" id="SSF46689">
    <property type="entry name" value="Homeodomain-like"/>
    <property type="match status" value="1"/>
</dbReference>
<comment type="caution">
    <text evidence="7">The sequence shown here is derived from an EMBL/GenBank/DDBJ whole genome shotgun (WGS) entry which is preliminary data.</text>
</comment>
<sequence length="210" mass="22494">MRLRRSDVLDGAMRLLEEEGLAGLTMRRLASALDVRPSALYWHFADKRTLLDAMAEEVVSGVPEPDASLPWDERATALARGLRDALRSHRDGARLHAGTFVDGAHTLRVGNGLLAAFTDAGLPRPRAMSTAFATLHFVLGHTIEEQARDELRAAGRWNPERAVEAAGAFPGLAEALADFEATPPDTRFGEGLGAILDGVRLRATGGAGHA</sequence>
<evidence type="ECO:0000256" key="2">
    <source>
        <dbReference type="ARBA" id="ARBA00023015"/>
    </source>
</evidence>
<feature type="DNA-binding region" description="H-T-H motif" evidence="5">
    <location>
        <begin position="25"/>
        <end position="44"/>
    </location>
</feature>
<proteinExistence type="predicted"/>
<evidence type="ECO:0000256" key="4">
    <source>
        <dbReference type="ARBA" id="ARBA00023163"/>
    </source>
</evidence>
<dbReference type="InterPro" id="IPR009057">
    <property type="entry name" value="Homeodomain-like_sf"/>
</dbReference>
<evidence type="ECO:0000256" key="1">
    <source>
        <dbReference type="ARBA" id="ARBA00022491"/>
    </source>
</evidence>
<evidence type="ECO:0000256" key="5">
    <source>
        <dbReference type="PROSITE-ProRule" id="PRU00335"/>
    </source>
</evidence>
<keyword evidence="8" id="KW-1185">Reference proteome</keyword>
<dbReference type="InterPro" id="IPR004111">
    <property type="entry name" value="Repressor_TetR_C"/>
</dbReference>
<keyword evidence="4" id="KW-0804">Transcription</keyword>
<evidence type="ECO:0000256" key="3">
    <source>
        <dbReference type="ARBA" id="ARBA00023125"/>
    </source>
</evidence>
<dbReference type="InterPro" id="IPR050109">
    <property type="entry name" value="HTH-type_TetR-like_transc_reg"/>
</dbReference>
<dbReference type="Gene3D" id="1.10.357.10">
    <property type="entry name" value="Tetracycline Repressor, domain 2"/>
    <property type="match status" value="1"/>
</dbReference>
<accession>A0ABP7G6G1</accession>
<keyword evidence="2" id="KW-0805">Transcription regulation</keyword>
<protein>
    <submittedName>
        <fullName evidence="7">TetR/AcrR family transcriptional regulator</fullName>
    </submittedName>
</protein>
<dbReference type="Pfam" id="PF02909">
    <property type="entry name" value="TetR_C_1"/>
    <property type="match status" value="1"/>
</dbReference>
<evidence type="ECO:0000259" key="6">
    <source>
        <dbReference type="PROSITE" id="PS50977"/>
    </source>
</evidence>
<dbReference type="PROSITE" id="PS50977">
    <property type="entry name" value="HTH_TETR_2"/>
    <property type="match status" value="1"/>
</dbReference>
<keyword evidence="1" id="KW-0678">Repressor</keyword>
<gene>
    <name evidence="7" type="ORF">GCM10023082_60580</name>
</gene>
<evidence type="ECO:0000313" key="7">
    <source>
        <dbReference type="EMBL" id="GAA3757613.1"/>
    </source>
</evidence>
<dbReference type="RefSeq" id="WP_345654602.1">
    <property type="nucleotide sequence ID" value="NZ_BAABEP010000074.1"/>
</dbReference>
<organism evidence="7 8">
    <name type="scientific">Streptomyces tremellae</name>
    <dbReference type="NCBI Taxonomy" id="1124239"/>
    <lineage>
        <taxon>Bacteria</taxon>
        <taxon>Bacillati</taxon>
        <taxon>Actinomycetota</taxon>
        <taxon>Actinomycetes</taxon>
        <taxon>Kitasatosporales</taxon>
        <taxon>Streptomycetaceae</taxon>
        <taxon>Streptomyces</taxon>
    </lineage>
</organism>
<feature type="domain" description="HTH tetR-type" evidence="6">
    <location>
        <begin position="2"/>
        <end position="62"/>
    </location>
</feature>
<evidence type="ECO:0000313" key="8">
    <source>
        <dbReference type="Proteomes" id="UP001499884"/>
    </source>
</evidence>
<dbReference type="Proteomes" id="UP001499884">
    <property type="component" value="Unassembled WGS sequence"/>
</dbReference>